<evidence type="ECO:0000256" key="1">
    <source>
        <dbReference type="SAM" id="MobiDB-lite"/>
    </source>
</evidence>
<evidence type="ECO:0000256" key="2">
    <source>
        <dbReference type="SAM" id="Phobius"/>
    </source>
</evidence>
<evidence type="ECO:0000313" key="4">
    <source>
        <dbReference type="Proteomes" id="UP000248863"/>
    </source>
</evidence>
<feature type="compositionally biased region" description="Basic and acidic residues" evidence="1">
    <location>
        <begin position="48"/>
        <end position="59"/>
    </location>
</feature>
<keyword evidence="4" id="KW-1185">Reference proteome</keyword>
<comment type="caution">
    <text evidence="3">The sequence shown here is derived from an EMBL/GenBank/DDBJ whole genome shotgun (WGS) entry which is preliminary data.</text>
</comment>
<keyword evidence="2" id="KW-0472">Membrane</keyword>
<name>A0A327KG94_9BRAD</name>
<feature type="region of interest" description="Disordered" evidence="1">
    <location>
        <begin position="26"/>
        <end position="59"/>
    </location>
</feature>
<protein>
    <submittedName>
        <fullName evidence="3">Uncharacterized protein</fullName>
    </submittedName>
</protein>
<reference evidence="3 4" key="1">
    <citation type="submission" date="2017-07" db="EMBL/GenBank/DDBJ databases">
        <title>Draft Genome Sequences of Select Purple Nonsulfur Bacteria.</title>
        <authorList>
            <person name="Lasarre B."/>
            <person name="Mckinlay J.B."/>
        </authorList>
    </citation>
    <scope>NUCLEOTIDE SEQUENCE [LARGE SCALE GENOMIC DNA]</scope>
    <source>
        <strain evidence="3 4">DSM 11907</strain>
    </source>
</reference>
<dbReference type="EMBL" id="NPEU01000163">
    <property type="protein sequence ID" value="RAI37779.1"/>
    <property type="molecule type" value="Genomic_DNA"/>
</dbReference>
<sequence length="127" mass="13427">MIRFVPRPHAPADRPAALPGAEVVRPDFHHHQPQHHGPVRGGQTASDLRADAAGHAADEPADDYRDRMVANLAGLAVLAMLIAGGLWIAVTMADQRKNQDCVLSGRPGCTPVPVPVQVPVPKLPPGP</sequence>
<proteinExistence type="predicted"/>
<keyword evidence="2" id="KW-0812">Transmembrane</keyword>
<evidence type="ECO:0000313" key="3">
    <source>
        <dbReference type="EMBL" id="RAI37779.1"/>
    </source>
</evidence>
<keyword evidence="2" id="KW-1133">Transmembrane helix</keyword>
<accession>A0A327KG94</accession>
<feature type="transmembrane region" description="Helical" evidence="2">
    <location>
        <begin position="68"/>
        <end position="90"/>
    </location>
</feature>
<dbReference type="AlphaFoldDB" id="A0A327KG94"/>
<gene>
    <name evidence="3" type="ORF">CH338_14965</name>
</gene>
<dbReference type="Proteomes" id="UP000248863">
    <property type="component" value="Unassembled WGS sequence"/>
</dbReference>
<organism evidence="3 4">
    <name type="scientific">Rhodoplanes elegans</name>
    <dbReference type="NCBI Taxonomy" id="29408"/>
    <lineage>
        <taxon>Bacteria</taxon>
        <taxon>Pseudomonadati</taxon>
        <taxon>Pseudomonadota</taxon>
        <taxon>Alphaproteobacteria</taxon>
        <taxon>Hyphomicrobiales</taxon>
        <taxon>Nitrobacteraceae</taxon>
        <taxon>Rhodoplanes</taxon>
    </lineage>
</organism>